<dbReference type="InterPro" id="IPR051918">
    <property type="entry name" value="STPP_CPPED1"/>
</dbReference>
<proteinExistence type="predicted"/>
<evidence type="ECO:0000313" key="3">
    <source>
        <dbReference type="Proteomes" id="UP001264980"/>
    </source>
</evidence>
<dbReference type="SUPFAM" id="SSF56300">
    <property type="entry name" value="Metallo-dependent phosphatases"/>
    <property type="match status" value="1"/>
</dbReference>
<dbReference type="Pfam" id="PF00149">
    <property type="entry name" value="Metallophos"/>
    <property type="match status" value="1"/>
</dbReference>
<reference evidence="2 3" key="1">
    <citation type="submission" date="2023-07" db="EMBL/GenBank/DDBJ databases">
        <title>Sorghum-associated microbial communities from plants grown in Nebraska, USA.</title>
        <authorList>
            <person name="Schachtman D."/>
        </authorList>
    </citation>
    <scope>NUCLEOTIDE SEQUENCE [LARGE SCALE GENOMIC DNA]</scope>
    <source>
        <strain evidence="2 3">BE57</strain>
    </source>
</reference>
<sequence length="277" mass="31429">MGEPILNLMNRRQTIKLLSAGAFSSLTLACRSETKTVPLENLIRFAVASDGHYGETGTPWRQNFEDLITALTKEHKASPLHFTVINGDIVHRTATNLLDEAKAYLDKLPCPYFVTRGNHDRVSDQVWESVWGYPPNQIISRKNFTLLLVDTSNQAGDTLCGNPIWIEKMMQSVGKSDPTFLFMHIPYFRVNTTQECPEIPKVISRYSNIRAIFHGHDHSKDTGIMVGQQAILFDGHFGSSWGTPYRGYRIVQQVSDSSFSTYQYNFSNQTRINDLTF</sequence>
<evidence type="ECO:0000259" key="1">
    <source>
        <dbReference type="Pfam" id="PF00149"/>
    </source>
</evidence>
<dbReference type="RefSeq" id="WP_291036835.1">
    <property type="nucleotide sequence ID" value="NZ_JAVDTI010000013.1"/>
</dbReference>
<dbReference type="EMBL" id="JAVDTI010000013">
    <property type="protein sequence ID" value="MDR6809776.1"/>
    <property type="molecule type" value="Genomic_DNA"/>
</dbReference>
<dbReference type="Gene3D" id="3.60.21.10">
    <property type="match status" value="1"/>
</dbReference>
<evidence type="ECO:0000313" key="2">
    <source>
        <dbReference type="EMBL" id="MDR6809776.1"/>
    </source>
</evidence>
<protein>
    <recommendedName>
        <fullName evidence="1">Calcineurin-like phosphoesterase domain-containing protein</fullName>
    </recommendedName>
</protein>
<dbReference type="PANTHER" id="PTHR43143:SF1">
    <property type="entry name" value="SERINE_THREONINE-PROTEIN PHOSPHATASE CPPED1"/>
    <property type="match status" value="1"/>
</dbReference>
<dbReference type="Proteomes" id="UP001264980">
    <property type="component" value="Unassembled WGS sequence"/>
</dbReference>
<keyword evidence="3" id="KW-1185">Reference proteome</keyword>
<dbReference type="InterPro" id="IPR004843">
    <property type="entry name" value="Calcineurin-like_PHP"/>
</dbReference>
<accession>A0ABU1R8Q0</accession>
<organism evidence="2 3">
    <name type="scientific">Dyadobacter fermentans</name>
    <dbReference type="NCBI Taxonomy" id="94254"/>
    <lineage>
        <taxon>Bacteria</taxon>
        <taxon>Pseudomonadati</taxon>
        <taxon>Bacteroidota</taxon>
        <taxon>Cytophagia</taxon>
        <taxon>Cytophagales</taxon>
        <taxon>Spirosomataceae</taxon>
        <taxon>Dyadobacter</taxon>
    </lineage>
</organism>
<dbReference type="PANTHER" id="PTHR43143">
    <property type="entry name" value="METALLOPHOSPHOESTERASE, CALCINEURIN SUPERFAMILY"/>
    <property type="match status" value="1"/>
</dbReference>
<feature type="domain" description="Calcineurin-like phosphoesterase" evidence="1">
    <location>
        <begin position="43"/>
        <end position="219"/>
    </location>
</feature>
<name>A0ABU1R8Q0_9BACT</name>
<gene>
    <name evidence="2" type="ORF">J2W84_006852</name>
</gene>
<comment type="caution">
    <text evidence="2">The sequence shown here is derived from an EMBL/GenBank/DDBJ whole genome shotgun (WGS) entry which is preliminary data.</text>
</comment>
<dbReference type="InterPro" id="IPR029052">
    <property type="entry name" value="Metallo-depent_PP-like"/>
</dbReference>